<comment type="caution">
    <text evidence="1">The sequence shown here is derived from an EMBL/GenBank/DDBJ whole genome shotgun (WGS) entry which is preliminary data.</text>
</comment>
<accession>A0AAU9JE57</accession>
<evidence type="ECO:0000313" key="2">
    <source>
        <dbReference type="Proteomes" id="UP001162131"/>
    </source>
</evidence>
<protein>
    <submittedName>
        <fullName evidence="1">Uncharacterized protein</fullName>
    </submittedName>
</protein>
<dbReference type="AlphaFoldDB" id="A0AAU9JE57"/>
<organism evidence="1 2">
    <name type="scientific">Blepharisma stoltei</name>
    <dbReference type="NCBI Taxonomy" id="1481888"/>
    <lineage>
        <taxon>Eukaryota</taxon>
        <taxon>Sar</taxon>
        <taxon>Alveolata</taxon>
        <taxon>Ciliophora</taxon>
        <taxon>Postciliodesmatophora</taxon>
        <taxon>Heterotrichea</taxon>
        <taxon>Heterotrichida</taxon>
        <taxon>Blepharismidae</taxon>
        <taxon>Blepharisma</taxon>
    </lineage>
</organism>
<reference evidence="1" key="1">
    <citation type="submission" date="2021-09" db="EMBL/GenBank/DDBJ databases">
        <authorList>
            <consortium name="AG Swart"/>
            <person name="Singh M."/>
            <person name="Singh A."/>
            <person name="Seah K."/>
            <person name="Emmerich C."/>
        </authorList>
    </citation>
    <scope>NUCLEOTIDE SEQUENCE</scope>
    <source>
        <strain evidence="1">ATCC30299</strain>
    </source>
</reference>
<name>A0AAU9JE57_9CILI</name>
<gene>
    <name evidence="1" type="ORF">BSTOLATCC_MIC29750</name>
</gene>
<sequence length="111" mass="12675">MRTLEKNIPTGKEDEIESSKLSWFINIFRDTISVNLETFKVSTHNIPMLNHIAEKISVCPFPGNKSRSPFWLCLSDHSQRKRGICLSIKFGLKNSPNSRIPFILGFCHLGN</sequence>
<keyword evidence="2" id="KW-1185">Reference proteome</keyword>
<evidence type="ECO:0000313" key="1">
    <source>
        <dbReference type="EMBL" id="CAG9321843.1"/>
    </source>
</evidence>
<proteinExistence type="predicted"/>
<dbReference type="EMBL" id="CAJZBQ010000029">
    <property type="protein sequence ID" value="CAG9321843.1"/>
    <property type="molecule type" value="Genomic_DNA"/>
</dbReference>
<dbReference type="Proteomes" id="UP001162131">
    <property type="component" value="Unassembled WGS sequence"/>
</dbReference>